<name>F2AS91_RHOBT</name>
<reference evidence="2 3" key="1">
    <citation type="journal article" date="2013" name="Mar. Genomics">
        <title>Expression of sulfatases in Rhodopirellula baltica and the diversity of sulfatases in the genus Rhodopirellula.</title>
        <authorList>
            <person name="Wegner C.E."/>
            <person name="Richter-Heitmann T."/>
            <person name="Klindworth A."/>
            <person name="Klockow C."/>
            <person name="Richter M."/>
            <person name="Achstetter T."/>
            <person name="Glockner F.O."/>
            <person name="Harder J."/>
        </authorList>
    </citation>
    <scope>NUCLEOTIDE SEQUENCE [LARGE SCALE GENOMIC DNA]</scope>
    <source>
        <strain evidence="2 3">WH47</strain>
    </source>
</reference>
<feature type="region of interest" description="Disordered" evidence="1">
    <location>
        <begin position="54"/>
        <end position="88"/>
    </location>
</feature>
<feature type="compositionally biased region" description="Basic and acidic residues" evidence="1">
    <location>
        <begin position="77"/>
        <end position="88"/>
    </location>
</feature>
<organism evidence="2 3">
    <name type="scientific">Rhodopirellula baltica WH47</name>
    <dbReference type="NCBI Taxonomy" id="991778"/>
    <lineage>
        <taxon>Bacteria</taxon>
        <taxon>Pseudomonadati</taxon>
        <taxon>Planctomycetota</taxon>
        <taxon>Planctomycetia</taxon>
        <taxon>Pirellulales</taxon>
        <taxon>Pirellulaceae</taxon>
        <taxon>Rhodopirellula</taxon>
    </lineage>
</organism>
<dbReference type="PATRIC" id="fig|991778.3.peg.2744"/>
<gene>
    <name evidence="2" type="ORF">RBWH47_02037</name>
</gene>
<protein>
    <submittedName>
        <fullName evidence="2">Uncharacterized protein</fullName>
    </submittedName>
</protein>
<evidence type="ECO:0000313" key="2">
    <source>
        <dbReference type="EMBL" id="EGF27425.1"/>
    </source>
</evidence>
<evidence type="ECO:0000256" key="1">
    <source>
        <dbReference type="SAM" id="MobiDB-lite"/>
    </source>
</evidence>
<comment type="caution">
    <text evidence="2">The sequence shown here is derived from an EMBL/GenBank/DDBJ whole genome shotgun (WGS) entry which is preliminary data.</text>
</comment>
<sequence length="88" mass="9589">MTVSSELNWAAVTTGFGGEPAFMAANDYRIRLDCMFGSARLSVMPPFAKVESIGCGRPRRRRPRNGAGNQAMMIGRSESKLESSFELG</sequence>
<evidence type="ECO:0000313" key="3">
    <source>
        <dbReference type="Proteomes" id="UP000006222"/>
    </source>
</evidence>
<accession>F2AS91</accession>
<dbReference type="Proteomes" id="UP000006222">
    <property type="component" value="Unassembled WGS sequence"/>
</dbReference>
<proteinExistence type="predicted"/>
<dbReference type="AlphaFoldDB" id="F2AS91"/>
<dbReference type="EMBL" id="AFAR01000142">
    <property type="protein sequence ID" value="EGF27425.1"/>
    <property type="molecule type" value="Genomic_DNA"/>
</dbReference>